<dbReference type="NCBIfam" id="NF009395">
    <property type="entry name" value="PRK12755.1"/>
    <property type="match status" value="1"/>
</dbReference>
<name>H6Q581_WIGGL</name>
<dbReference type="GO" id="GO:0009423">
    <property type="term" value="P:chorismate biosynthetic process"/>
    <property type="evidence" value="ECO:0007669"/>
    <property type="project" value="UniProtKB-UniPathway"/>
</dbReference>
<evidence type="ECO:0000313" key="10">
    <source>
        <dbReference type="EMBL" id="AFA41364.1"/>
    </source>
</evidence>
<evidence type="ECO:0000256" key="6">
    <source>
        <dbReference type="ARBA" id="ARBA00023141"/>
    </source>
</evidence>
<feature type="domain" description="DAHP synthetase I/KDSA" evidence="9">
    <location>
        <begin position="37"/>
        <end position="334"/>
    </location>
</feature>
<proteinExistence type="inferred from homology"/>
<protein>
    <recommendedName>
        <fullName evidence="8">Phospho-2-dehydro-3-deoxyheptonate aldolase</fullName>
        <ecNumber evidence="8">2.5.1.54</ecNumber>
    </recommendedName>
</protein>
<dbReference type="InterPro" id="IPR006218">
    <property type="entry name" value="DAHP1/KDSA"/>
</dbReference>
<dbReference type="GO" id="GO:0003849">
    <property type="term" value="F:3-deoxy-7-phosphoheptulonate synthase activity"/>
    <property type="evidence" value="ECO:0007669"/>
    <property type="project" value="UniProtKB-EC"/>
</dbReference>
<evidence type="ECO:0000256" key="2">
    <source>
        <dbReference type="ARBA" id="ARBA00004688"/>
    </source>
</evidence>
<dbReference type="InterPro" id="IPR006219">
    <property type="entry name" value="DAHP_synth_1"/>
</dbReference>
<dbReference type="HOGENOM" id="CLU_030903_0_1_6"/>
<dbReference type="eggNOG" id="COG0722">
    <property type="taxonomic scope" value="Bacteria"/>
</dbReference>
<comment type="function">
    <text evidence="1 8">Stereospecific condensation of phosphoenolpyruvate (PEP) and D-erythrose-4-phosphate (E4P) giving rise to 3-deoxy-D-arabino-heptulosonate-7-phosphate (DAHP).</text>
</comment>
<evidence type="ECO:0000256" key="1">
    <source>
        <dbReference type="ARBA" id="ARBA00003726"/>
    </source>
</evidence>
<dbReference type="GO" id="GO:0005737">
    <property type="term" value="C:cytoplasm"/>
    <property type="evidence" value="ECO:0007669"/>
    <property type="project" value="TreeGrafter"/>
</dbReference>
<evidence type="ECO:0000259" key="9">
    <source>
        <dbReference type="Pfam" id="PF00793"/>
    </source>
</evidence>
<dbReference type="PANTHER" id="PTHR21225">
    <property type="entry name" value="PHOSPHO-2-DEHYDRO-3-DEOXYHEPTONATE ALDOLASE DAHP SYNTHETASE"/>
    <property type="match status" value="1"/>
</dbReference>
<keyword evidence="11" id="KW-1185">Reference proteome</keyword>
<dbReference type="Proteomes" id="UP000009061">
    <property type="component" value="Chromosome"/>
</dbReference>
<dbReference type="PIRSF" id="PIRSF001361">
    <property type="entry name" value="DAHP_synthase"/>
    <property type="match status" value="1"/>
</dbReference>
<dbReference type="PANTHER" id="PTHR21225:SF10">
    <property type="entry name" value="PHOSPHO-2-DEHYDRO-3-DEOXYHEPTONATE ALDOLASE, TYR-SENSITIVE"/>
    <property type="match status" value="1"/>
</dbReference>
<evidence type="ECO:0000256" key="4">
    <source>
        <dbReference type="ARBA" id="ARBA00022605"/>
    </source>
</evidence>
<dbReference type="KEGG" id="wgl:WIGMOR_0546"/>
<dbReference type="EC" id="2.5.1.54" evidence="8"/>
<dbReference type="GO" id="GO:0009073">
    <property type="term" value="P:aromatic amino acid family biosynthetic process"/>
    <property type="evidence" value="ECO:0007669"/>
    <property type="project" value="UniProtKB-KW"/>
</dbReference>
<sequence length="349" mass="40315">MQNKNINFHETKLFITPKKLKEKYPINAKEKKFILKSRKIISDIIYNKDPRFLIVCGPCSIHDIHTSIDYAIRLKELSIKFINHLYIIMRVYYEKPRTSLGWKGFIYDPNLNGKSNITLGLIKVRNLYIQLTKIKQPIATEILNPLFAYYFNDLISWSAIGARTVSSQIHREIASYLMNPIGFKNSLDGSIKNACHAILTASEAHNFVGINQDGNICIINSSGNINSHIILRGGNFPNYFQHNIYDCKKQMQNFSLPEAIMIDCNHGNSEKNEKKQIQVAESILRYLSIHNRSIIGLMLESHINSGNQIWKLPKNKIKYGISLTDPCISWDDTCYFLKNLYNFLKIHNR</sequence>
<keyword evidence="6 8" id="KW-0057">Aromatic amino acid biosynthesis</keyword>
<dbReference type="Gene3D" id="3.20.20.70">
    <property type="entry name" value="Aldolase class I"/>
    <property type="match status" value="1"/>
</dbReference>
<dbReference type="AlphaFoldDB" id="H6Q581"/>
<dbReference type="GO" id="GO:0008652">
    <property type="term" value="P:amino acid biosynthetic process"/>
    <property type="evidence" value="ECO:0007669"/>
    <property type="project" value="UniProtKB-KW"/>
</dbReference>
<comment type="catalytic activity">
    <reaction evidence="7 8">
        <text>D-erythrose 4-phosphate + phosphoenolpyruvate + H2O = 7-phospho-2-dehydro-3-deoxy-D-arabino-heptonate + phosphate</text>
        <dbReference type="Rhea" id="RHEA:14717"/>
        <dbReference type="ChEBI" id="CHEBI:15377"/>
        <dbReference type="ChEBI" id="CHEBI:16897"/>
        <dbReference type="ChEBI" id="CHEBI:43474"/>
        <dbReference type="ChEBI" id="CHEBI:58394"/>
        <dbReference type="ChEBI" id="CHEBI:58702"/>
        <dbReference type="EC" id="2.5.1.54"/>
    </reaction>
</comment>
<accession>H6Q581</accession>
<keyword evidence="4 8" id="KW-0028">Amino-acid biosynthesis</keyword>
<dbReference type="SUPFAM" id="SSF51569">
    <property type="entry name" value="Aldolase"/>
    <property type="match status" value="1"/>
</dbReference>
<dbReference type="UniPathway" id="UPA00053">
    <property type="reaction ID" value="UER00084"/>
</dbReference>
<dbReference type="OrthoDB" id="9807331at2"/>
<dbReference type="NCBIfam" id="TIGR00034">
    <property type="entry name" value="aroFGH"/>
    <property type="match status" value="1"/>
</dbReference>
<dbReference type="Pfam" id="PF00793">
    <property type="entry name" value="DAHP_synth_1"/>
    <property type="match status" value="1"/>
</dbReference>
<dbReference type="InterPro" id="IPR013785">
    <property type="entry name" value="Aldolase_TIM"/>
</dbReference>
<evidence type="ECO:0000256" key="8">
    <source>
        <dbReference type="PIRNR" id="PIRNR001361"/>
    </source>
</evidence>
<organism evidence="10 11">
    <name type="scientific">Wigglesworthia glossinidia endosymbiont of Glossina morsitans morsitans</name>
    <name type="common">Yale colony</name>
    <dbReference type="NCBI Taxonomy" id="1142511"/>
    <lineage>
        <taxon>Bacteria</taxon>
        <taxon>Pseudomonadati</taxon>
        <taxon>Pseudomonadota</taxon>
        <taxon>Gammaproteobacteria</taxon>
        <taxon>Enterobacterales</taxon>
        <taxon>Erwiniaceae</taxon>
        <taxon>Wigglesworthia</taxon>
    </lineage>
</organism>
<evidence type="ECO:0000256" key="7">
    <source>
        <dbReference type="ARBA" id="ARBA00047508"/>
    </source>
</evidence>
<comment type="pathway">
    <text evidence="2 8">Metabolic intermediate biosynthesis; chorismate biosynthesis; chorismate from D-erythrose 4-phosphate and phosphoenolpyruvate: step 1/7.</text>
</comment>
<keyword evidence="5 8" id="KW-0808">Transferase</keyword>
<gene>
    <name evidence="10" type="primary">aroF</name>
    <name evidence="10" type="ORF">WIGMOR_0546</name>
</gene>
<evidence type="ECO:0000256" key="5">
    <source>
        <dbReference type="ARBA" id="ARBA00022679"/>
    </source>
</evidence>
<reference evidence="10 11" key="1">
    <citation type="journal article" date="2012" name="MBio">
        <title>Insight into the transmission biology and species-specific functional capabilities of tsetse (Diptera: glossinidae) obligate symbiont wigglesworthia.</title>
        <authorList>
            <person name="Rio R.V."/>
            <person name="Symula R.E."/>
            <person name="Wang J."/>
            <person name="Lohs C."/>
            <person name="Wu Y.N."/>
            <person name="Snyder A.K."/>
            <person name="Bjornson R.D."/>
            <person name="Oshima K."/>
            <person name="Biehl B.S."/>
            <person name="Perna N.T."/>
            <person name="Hattori M."/>
            <person name="Aksoy S."/>
        </authorList>
    </citation>
    <scope>NUCLEOTIDE SEQUENCE [LARGE SCALE GENOMIC DNA]</scope>
    <source>
        <strain evidence="10">WGM</strain>
    </source>
</reference>
<dbReference type="EMBL" id="CP003315">
    <property type="protein sequence ID" value="AFA41364.1"/>
    <property type="molecule type" value="Genomic_DNA"/>
</dbReference>
<evidence type="ECO:0000313" key="11">
    <source>
        <dbReference type="Proteomes" id="UP000009061"/>
    </source>
</evidence>
<dbReference type="STRING" id="1142511.WIGMOR_0546"/>
<evidence type="ECO:0000256" key="3">
    <source>
        <dbReference type="ARBA" id="ARBA00007985"/>
    </source>
</evidence>
<dbReference type="RefSeq" id="WP_014354303.1">
    <property type="nucleotide sequence ID" value="NC_016893.1"/>
</dbReference>
<comment type="similarity">
    <text evidence="3 8">Belongs to the class-I DAHP synthase family.</text>
</comment>